<dbReference type="RefSeq" id="WP_188566947.1">
    <property type="nucleotide sequence ID" value="NZ_BMED01000003.1"/>
</dbReference>
<dbReference type="InterPro" id="IPR036873">
    <property type="entry name" value="Rhodanese-like_dom_sf"/>
</dbReference>
<comment type="caution">
    <text evidence="11">The sequence shown here is derived from an EMBL/GenBank/DDBJ whole genome shotgun (WGS) entry which is preliminary data.</text>
</comment>
<evidence type="ECO:0000256" key="5">
    <source>
        <dbReference type="ARBA" id="ARBA00022898"/>
    </source>
</evidence>
<evidence type="ECO:0000313" key="12">
    <source>
        <dbReference type="Proteomes" id="UP000637423"/>
    </source>
</evidence>
<comment type="catalytic activity">
    <reaction evidence="8">
        <text>(sulfur carrier)-H + L-cysteine = (sulfur carrier)-SH + L-alanine</text>
        <dbReference type="Rhea" id="RHEA:43892"/>
        <dbReference type="Rhea" id="RHEA-COMP:14737"/>
        <dbReference type="Rhea" id="RHEA-COMP:14739"/>
        <dbReference type="ChEBI" id="CHEBI:29917"/>
        <dbReference type="ChEBI" id="CHEBI:35235"/>
        <dbReference type="ChEBI" id="CHEBI:57972"/>
        <dbReference type="ChEBI" id="CHEBI:64428"/>
        <dbReference type="EC" id="2.8.1.7"/>
    </reaction>
</comment>
<reference evidence="11" key="2">
    <citation type="submission" date="2020-09" db="EMBL/GenBank/DDBJ databases">
        <authorList>
            <person name="Sun Q."/>
            <person name="Zhou Y."/>
        </authorList>
    </citation>
    <scope>NUCLEOTIDE SEQUENCE</scope>
    <source>
        <strain evidence="11">CGMCC 1.10998</strain>
    </source>
</reference>
<dbReference type="InterPro" id="IPR000192">
    <property type="entry name" value="Aminotrans_V_dom"/>
</dbReference>
<evidence type="ECO:0000313" key="11">
    <source>
        <dbReference type="EMBL" id="GGC81045.1"/>
    </source>
</evidence>
<dbReference type="GO" id="GO:0031071">
    <property type="term" value="F:cysteine desulfurase activity"/>
    <property type="evidence" value="ECO:0007669"/>
    <property type="project" value="UniProtKB-EC"/>
</dbReference>
<accession>A0A916XKC1</accession>
<dbReference type="PANTHER" id="PTHR11601">
    <property type="entry name" value="CYSTEINE DESULFURYLASE FAMILY MEMBER"/>
    <property type="match status" value="1"/>
</dbReference>
<comment type="cofactor">
    <cofactor evidence="1 9">
        <name>pyridoxal 5'-phosphate</name>
        <dbReference type="ChEBI" id="CHEBI:597326"/>
    </cofactor>
</comment>
<proteinExistence type="inferred from homology"/>
<dbReference type="Gene3D" id="3.40.250.10">
    <property type="entry name" value="Rhodanese-like domain"/>
    <property type="match status" value="1"/>
</dbReference>
<feature type="domain" description="Rhodanese" evidence="10">
    <location>
        <begin position="614"/>
        <end position="696"/>
    </location>
</feature>
<dbReference type="InterPro" id="IPR015424">
    <property type="entry name" value="PyrdxlP-dep_Trfase"/>
</dbReference>
<dbReference type="PANTHER" id="PTHR11601:SF34">
    <property type="entry name" value="CYSTEINE DESULFURASE"/>
    <property type="match status" value="1"/>
</dbReference>
<evidence type="ECO:0000256" key="9">
    <source>
        <dbReference type="RuleBase" id="RU004504"/>
    </source>
</evidence>
<gene>
    <name evidence="11" type="ORF">GCM10011396_30320</name>
</gene>
<dbReference type="CDD" id="cd00158">
    <property type="entry name" value="RHOD"/>
    <property type="match status" value="1"/>
</dbReference>
<dbReference type="Pfam" id="PF00581">
    <property type="entry name" value="Rhodanese"/>
    <property type="match status" value="1"/>
</dbReference>
<dbReference type="CDD" id="cd06262">
    <property type="entry name" value="metallo-hydrolase-like_MBL-fold"/>
    <property type="match status" value="1"/>
</dbReference>
<keyword evidence="4" id="KW-0479">Metal-binding</keyword>
<dbReference type="SUPFAM" id="SSF53383">
    <property type="entry name" value="PLP-dependent transferases"/>
    <property type="match status" value="1"/>
</dbReference>
<organism evidence="11 12">
    <name type="scientific">Undibacterium terreum</name>
    <dbReference type="NCBI Taxonomy" id="1224302"/>
    <lineage>
        <taxon>Bacteria</taxon>
        <taxon>Pseudomonadati</taxon>
        <taxon>Pseudomonadota</taxon>
        <taxon>Betaproteobacteria</taxon>
        <taxon>Burkholderiales</taxon>
        <taxon>Oxalobacteraceae</taxon>
        <taxon>Undibacterium</taxon>
    </lineage>
</organism>
<dbReference type="PROSITE" id="PS50206">
    <property type="entry name" value="RHODANESE_3"/>
    <property type="match status" value="1"/>
</dbReference>
<keyword evidence="12" id="KW-1185">Reference proteome</keyword>
<dbReference type="GO" id="GO:0046872">
    <property type="term" value="F:metal ion binding"/>
    <property type="evidence" value="ECO:0007669"/>
    <property type="project" value="UniProtKB-KW"/>
</dbReference>
<evidence type="ECO:0000256" key="6">
    <source>
        <dbReference type="ARBA" id="ARBA00023004"/>
    </source>
</evidence>
<reference evidence="11" key="1">
    <citation type="journal article" date="2014" name="Int. J. Syst. Evol. Microbiol.">
        <title>Complete genome sequence of Corynebacterium casei LMG S-19264T (=DSM 44701T), isolated from a smear-ripened cheese.</title>
        <authorList>
            <consortium name="US DOE Joint Genome Institute (JGI-PGF)"/>
            <person name="Walter F."/>
            <person name="Albersmeier A."/>
            <person name="Kalinowski J."/>
            <person name="Ruckert C."/>
        </authorList>
    </citation>
    <scope>NUCLEOTIDE SEQUENCE</scope>
    <source>
        <strain evidence="11">CGMCC 1.10998</strain>
    </source>
</reference>
<dbReference type="Gene3D" id="3.90.1150.10">
    <property type="entry name" value="Aspartate Aminotransferase, domain 1"/>
    <property type="match status" value="1"/>
</dbReference>
<dbReference type="EMBL" id="BMED01000003">
    <property type="protein sequence ID" value="GGC81045.1"/>
    <property type="molecule type" value="Genomic_DNA"/>
</dbReference>
<dbReference type="EC" id="2.8.1.7" evidence="3"/>
<dbReference type="InterPro" id="IPR036866">
    <property type="entry name" value="RibonucZ/Hydroxyglut_hydro"/>
</dbReference>
<dbReference type="InterPro" id="IPR020578">
    <property type="entry name" value="Aminotrans_V_PyrdxlP_BS"/>
</dbReference>
<evidence type="ECO:0000256" key="3">
    <source>
        <dbReference type="ARBA" id="ARBA00012239"/>
    </source>
</evidence>
<evidence type="ECO:0000256" key="2">
    <source>
        <dbReference type="ARBA" id="ARBA00006490"/>
    </source>
</evidence>
<dbReference type="Proteomes" id="UP000637423">
    <property type="component" value="Unassembled WGS sequence"/>
</dbReference>
<keyword evidence="5" id="KW-0663">Pyridoxal phosphate</keyword>
<dbReference type="AlphaFoldDB" id="A0A916XKC1"/>
<dbReference type="Gene3D" id="3.40.640.10">
    <property type="entry name" value="Type I PLP-dependent aspartate aminotransferase-like (Major domain)"/>
    <property type="match status" value="1"/>
</dbReference>
<keyword evidence="6" id="KW-0408">Iron</keyword>
<evidence type="ECO:0000256" key="7">
    <source>
        <dbReference type="ARBA" id="ARBA00023014"/>
    </source>
</evidence>
<evidence type="ECO:0000256" key="1">
    <source>
        <dbReference type="ARBA" id="ARBA00001933"/>
    </source>
</evidence>
<dbReference type="Gene3D" id="3.60.15.10">
    <property type="entry name" value="Ribonuclease Z/Hydroxyacylglutathione hydrolase-like"/>
    <property type="match status" value="1"/>
</dbReference>
<comment type="similarity">
    <text evidence="2">Belongs to the class-V pyridoxal-phosphate-dependent aminotransferase family. NifS/IscS subfamily.</text>
</comment>
<dbReference type="SUPFAM" id="SSF52821">
    <property type="entry name" value="Rhodanese/Cell cycle control phosphatase"/>
    <property type="match status" value="1"/>
</dbReference>
<name>A0A916XKC1_9BURK</name>
<dbReference type="Gene3D" id="1.10.260.50">
    <property type="match status" value="1"/>
</dbReference>
<dbReference type="GO" id="GO:0051536">
    <property type="term" value="F:iron-sulfur cluster binding"/>
    <property type="evidence" value="ECO:0007669"/>
    <property type="project" value="UniProtKB-KW"/>
</dbReference>
<dbReference type="Pfam" id="PF00266">
    <property type="entry name" value="Aminotran_5"/>
    <property type="match status" value="1"/>
</dbReference>
<evidence type="ECO:0000256" key="4">
    <source>
        <dbReference type="ARBA" id="ARBA00022723"/>
    </source>
</evidence>
<dbReference type="InterPro" id="IPR015421">
    <property type="entry name" value="PyrdxlP-dep_Trfase_major"/>
</dbReference>
<sequence>MSEIYLDHNATTPALPQAVEAACKSMASGFGNPSSTHTTGLRAKAQLDEARQRAKRLIGAGEGQVVFTSGATEGIQIAVLSALAELRLRRFAPNPPGSLLLYGATEHKAVSEALKHWNQFLGLGCRVVAIPVDGNGRHDLDFLKKHAADAAMICTMAVNNETGAISDLAGIEKTLLDSASQALWLVDAVQALGKIKLDLANTRIDYATFSGHKLYAPKGIGMLYARAGAPYTPLTVGGGQEFALRSGTENTAGIAALNAVMALMENKDPVFHGHDTLHGFRKRLVAALSAAFPEIVFNSPLDFSVPTTLNFSVPGIGSKELLNLFDSAGIRVSSGSACSSSSSAPSYVLQAMKIRDDYASSAIRMSFGPATTENEITEAVARIALCAEATRQAGGSTDVLASIQDGLLRLESDGVCCWVLTDAAARRCVIIDPVNELNDRLARYVHLHGLQLTAVLVTDLHSPAAEARDALTALLSVQTSGLSDARTDAHGWPLTGTSVQQGETLAFGDQVLACLRASDNARIFLAGKAIAEKLNPEQVQYAFMGKTASTLADKPAVLEMLAATCNQHTILCPGDAQTMLFTTLAAERAVQAPAGNIVNDIHIHAETIRNLLHDRPDTLLVDVREAYEHSFLDAELFDAPVLNVPLAQLASRAGEWLLHTDTPLIFFCRSGARSDAATRCMRRLGYQQVWSCAGGLT</sequence>
<dbReference type="PROSITE" id="PS00595">
    <property type="entry name" value="AA_TRANSFER_CLASS_5"/>
    <property type="match status" value="1"/>
</dbReference>
<evidence type="ECO:0000256" key="8">
    <source>
        <dbReference type="ARBA" id="ARBA00050776"/>
    </source>
</evidence>
<dbReference type="InterPro" id="IPR001763">
    <property type="entry name" value="Rhodanese-like_dom"/>
</dbReference>
<evidence type="ECO:0000259" key="10">
    <source>
        <dbReference type="PROSITE" id="PS50206"/>
    </source>
</evidence>
<dbReference type="InterPro" id="IPR015422">
    <property type="entry name" value="PyrdxlP-dep_Trfase_small"/>
</dbReference>
<keyword evidence="7" id="KW-0411">Iron-sulfur</keyword>
<protein>
    <recommendedName>
        <fullName evidence="3">cysteine desulfurase</fullName>
        <ecNumber evidence="3">2.8.1.7</ecNumber>
    </recommendedName>
</protein>